<comment type="caution">
    <text evidence="1">The sequence shown here is derived from an EMBL/GenBank/DDBJ whole genome shotgun (WGS) entry which is preliminary data.</text>
</comment>
<organism evidence="1 2">
    <name type="scientific">Pelagicoccus enzymogenes</name>
    <dbReference type="NCBI Taxonomy" id="2773457"/>
    <lineage>
        <taxon>Bacteria</taxon>
        <taxon>Pseudomonadati</taxon>
        <taxon>Verrucomicrobiota</taxon>
        <taxon>Opitutia</taxon>
        <taxon>Puniceicoccales</taxon>
        <taxon>Pelagicoccaceae</taxon>
        <taxon>Pelagicoccus</taxon>
    </lineage>
</organism>
<name>A0A927F9M7_9BACT</name>
<protein>
    <submittedName>
        <fullName evidence="1">Uncharacterized protein</fullName>
    </submittedName>
</protein>
<evidence type="ECO:0000313" key="2">
    <source>
        <dbReference type="Proteomes" id="UP000622317"/>
    </source>
</evidence>
<proteinExistence type="predicted"/>
<dbReference type="AlphaFoldDB" id="A0A927F9M7"/>
<evidence type="ECO:0000313" key="1">
    <source>
        <dbReference type="EMBL" id="MBD5779781.1"/>
    </source>
</evidence>
<reference evidence="1" key="1">
    <citation type="submission" date="2020-09" db="EMBL/GenBank/DDBJ databases">
        <title>Pelagicoccus enzymogenes sp. nov. with an EPS production, isolated from marine sediment.</title>
        <authorList>
            <person name="Feng X."/>
        </authorList>
    </citation>
    <scope>NUCLEOTIDE SEQUENCE</scope>
    <source>
        <strain evidence="1">NFK12</strain>
    </source>
</reference>
<dbReference type="EMBL" id="JACYFG010000013">
    <property type="protein sequence ID" value="MBD5779781.1"/>
    <property type="molecule type" value="Genomic_DNA"/>
</dbReference>
<keyword evidence="2" id="KW-1185">Reference proteome</keyword>
<sequence>MARRFQPPLGQARGYVTLLDAVALRIPGHGSDESLNDLLPEASLLLLALTGVKLPRKEPT</sequence>
<dbReference type="Proteomes" id="UP000622317">
    <property type="component" value="Unassembled WGS sequence"/>
</dbReference>
<gene>
    <name evidence="1" type="ORF">IEN85_09780</name>
</gene>
<dbReference type="RefSeq" id="WP_191616906.1">
    <property type="nucleotide sequence ID" value="NZ_JACYFG010000013.1"/>
</dbReference>
<accession>A0A927F9M7</accession>